<proteinExistence type="predicted"/>
<dbReference type="PANTHER" id="PTHR43685:SF2">
    <property type="entry name" value="GLYCOSYLTRANSFERASE 2-LIKE DOMAIN-CONTAINING PROTEIN"/>
    <property type="match status" value="1"/>
</dbReference>
<reference evidence="3" key="1">
    <citation type="journal article" date="2015" name="Genome Announc.">
        <title>Complete Genome Sequence of Herbaspirillum hiltneri N3 (DSM 17495), Isolated from Surface-Sterilized Wheat Roots.</title>
        <authorList>
            <person name="Guizelini D."/>
            <person name="Saizaki P.M."/>
            <person name="Coimbra N.A."/>
            <person name="Weiss V.A."/>
            <person name="Faoro H."/>
            <person name="Sfeir M.Z."/>
            <person name="Baura V.A."/>
            <person name="Monteiro R.A."/>
            <person name="Chubatsu L.S."/>
            <person name="Souza E.M."/>
            <person name="Cruz L.M."/>
            <person name="Pedrosa F.O."/>
            <person name="Raittz R.T."/>
            <person name="Marchaukoski J.N."/>
            <person name="Steffens M.B."/>
        </authorList>
    </citation>
    <scope>NUCLEOTIDE SEQUENCE [LARGE SCALE GENOMIC DNA]</scope>
    <source>
        <strain evidence="3">N3</strain>
    </source>
</reference>
<dbReference type="Gene3D" id="3.90.550.10">
    <property type="entry name" value="Spore Coat Polysaccharide Biosynthesis Protein SpsA, Chain A"/>
    <property type="match status" value="1"/>
</dbReference>
<accession>A0ABM5UW84</accession>
<dbReference type="SUPFAM" id="SSF53448">
    <property type="entry name" value="Nucleotide-diphospho-sugar transferases"/>
    <property type="match status" value="1"/>
</dbReference>
<dbReference type="EMBL" id="CP011409">
    <property type="protein sequence ID" value="AKZ61469.1"/>
    <property type="molecule type" value="Genomic_DNA"/>
</dbReference>
<dbReference type="PANTHER" id="PTHR43685">
    <property type="entry name" value="GLYCOSYLTRANSFERASE"/>
    <property type="match status" value="1"/>
</dbReference>
<keyword evidence="2" id="KW-0808">Transferase</keyword>
<dbReference type="GO" id="GO:0016740">
    <property type="term" value="F:transferase activity"/>
    <property type="evidence" value="ECO:0007669"/>
    <property type="project" value="UniProtKB-KW"/>
</dbReference>
<feature type="domain" description="Glycosyltransferase 2-like" evidence="1">
    <location>
        <begin position="8"/>
        <end position="131"/>
    </location>
</feature>
<gene>
    <name evidence="2" type="ORF">F506_01200</name>
</gene>
<dbReference type="InterPro" id="IPR050834">
    <property type="entry name" value="Glycosyltransf_2"/>
</dbReference>
<evidence type="ECO:0000313" key="3">
    <source>
        <dbReference type="Proteomes" id="UP000063429"/>
    </source>
</evidence>
<evidence type="ECO:0000313" key="2">
    <source>
        <dbReference type="EMBL" id="AKZ61469.1"/>
    </source>
</evidence>
<dbReference type="RefSeq" id="WP_053194971.1">
    <property type="nucleotide sequence ID" value="NZ_CP011409.1"/>
</dbReference>
<protein>
    <submittedName>
        <fullName evidence="2">Glycosyl transferase</fullName>
    </submittedName>
</protein>
<sequence>MNQHTTVSVITVCYNSATTLAAALQSVAGQTWPHIEHIVIDGGSKDATHEILAQFPHLAQVVSEPDKGIYDAMNKGLALARGDIICFLNADDQYASPEALATVAQEMAGHQLDALLGDVAFFHPGKPDKVVRRYRSARFSPARLAWGWMPAHPALFLRRSVVDRVGKFRTDYRIAGDFEFIIRAFYQANLRYRHLSQVFVNMQTGGVSTAGLRSKILLNQEVLRACRDNGIRTNMLKILSKYPAKLLELIVR</sequence>
<keyword evidence="3" id="KW-1185">Reference proteome</keyword>
<evidence type="ECO:0000259" key="1">
    <source>
        <dbReference type="Pfam" id="PF00535"/>
    </source>
</evidence>
<name>A0ABM5UW84_9BURK</name>
<dbReference type="InterPro" id="IPR029044">
    <property type="entry name" value="Nucleotide-diphossugar_trans"/>
</dbReference>
<dbReference type="CDD" id="cd06433">
    <property type="entry name" value="GT_2_WfgS_like"/>
    <property type="match status" value="1"/>
</dbReference>
<dbReference type="Pfam" id="PF00535">
    <property type="entry name" value="Glycos_transf_2"/>
    <property type="match status" value="1"/>
</dbReference>
<dbReference type="InterPro" id="IPR001173">
    <property type="entry name" value="Glyco_trans_2-like"/>
</dbReference>
<dbReference type="Proteomes" id="UP000063429">
    <property type="component" value="Chromosome"/>
</dbReference>
<organism evidence="2 3">
    <name type="scientific">Herbaspirillum hiltneri N3</name>
    <dbReference type="NCBI Taxonomy" id="1262470"/>
    <lineage>
        <taxon>Bacteria</taxon>
        <taxon>Pseudomonadati</taxon>
        <taxon>Pseudomonadota</taxon>
        <taxon>Betaproteobacteria</taxon>
        <taxon>Burkholderiales</taxon>
        <taxon>Oxalobacteraceae</taxon>
        <taxon>Herbaspirillum</taxon>
    </lineage>
</organism>